<keyword evidence="10" id="KW-1185">Reference proteome</keyword>
<comment type="caution">
    <text evidence="9">The sequence shown here is derived from an EMBL/GenBank/DDBJ whole genome shotgun (WGS) entry which is preliminary data.</text>
</comment>
<dbReference type="SUPFAM" id="SSF56436">
    <property type="entry name" value="C-type lectin-like"/>
    <property type="match status" value="1"/>
</dbReference>
<comment type="pathway">
    <text evidence="5">Amino-acid biosynthesis; ergothioneine biosynthesis.</text>
</comment>
<dbReference type="Proteomes" id="UP000666369">
    <property type="component" value="Unassembled WGS sequence"/>
</dbReference>
<evidence type="ECO:0000256" key="3">
    <source>
        <dbReference type="ARBA" id="ARBA00023002"/>
    </source>
</evidence>
<dbReference type="NCBIfam" id="TIGR03438">
    <property type="entry name" value="egtD_ergothio"/>
    <property type="match status" value="1"/>
</dbReference>
<dbReference type="InterPro" id="IPR019257">
    <property type="entry name" value="MeTrfase_dom"/>
</dbReference>
<keyword evidence="2 9" id="KW-0808">Transferase</keyword>
<dbReference type="InterPro" id="IPR042095">
    <property type="entry name" value="SUMF_sf"/>
</dbReference>
<keyword evidence="1 9" id="KW-0489">Methyltransferase</keyword>
<organism evidence="9 10">
    <name type="scientific">Duganella aceris</name>
    <dbReference type="NCBI Taxonomy" id="2703883"/>
    <lineage>
        <taxon>Bacteria</taxon>
        <taxon>Pseudomonadati</taxon>
        <taxon>Pseudomonadota</taxon>
        <taxon>Betaproteobacteria</taxon>
        <taxon>Burkholderiales</taxon>
        <taxon>Oxalobacteraceae</taxon>
        <taxon>Telluria group</taxon>
        <taxon>Duganella</taxon>
    </lineage>
</organism>
<feature type="domain" description="Histidine-specific methyltransferase SAM-dependent" evidence="7">
    <location>
        <begin position="422"/>
        <end position="722"/>
    </location>
</feature>
<dbReference type="InterPro" id="IPR005532">
    <property type="entry name" value="SUMF_dom"/>
</dbReference>
<reference evidence="10" key="1">
    <citation type="submission" date="2023-07" db="EMBL/GenBank/DDBJ databases">
        <title>Duganella aceri sp. nov., isolated from tree sap.</title>
        <authorList>
            <person name="Kim I.S."/>
        </authorList>
    </citation>
    <scope>NUCLEOTIDE SEQUENCE [LARGE SCALE GENOMIC DNA]</scope>
    <source>
        <strain evidence="10">SAP-35</strain>
    </source>
</reference>
<proteinExistence type="predicted"/>
<dbReference type="InterPro" id="IPR024775">
    <property type="entry name" value="DinB-like"/>
</dbReference>
<accession>A0ABX0FKI2</accession>
<keyword evidence="3" id="KW-0560">Oxidoreductase</keyword>
<gene>
    <name evidence="9" type="primary">egtD</name>
    <name evidence="9" type="ORF">GW587_12475</name>
</gene>
<dbReference type="InterPro" id="IPR035094">
    <property type="entry name" value="EgtD"/>
</dbReference>
<evidence type="ECO:0000256" key="1">
    <source>
        <dbReference type="ARBA" id="ARBA00022603"/>
    </source>
</evidence>
<dbReference type="SUPFAM" id="SSF53335">
    <property type="entry name" value="S-adenosyl-L-methionine-dependent methyltransferases"/>
    <property type="match status" value="1"/>
</dbReference>
<evidence type="ECO:0000256" key="2">
    <source>
        <dbReference type="ARBA" id="ARBA00022679"/>
    </source>
</evidence>
<dbReference type="InterPro" id="IPR016187">
    <property type="entry name" value="CTDL_fold"/>
</dbReference>
<dbReference type="Gene3D" id="3.90.1580.10">
    <property type="entry name" value="paralog of FGE (formylglycine-generating enzyme)"/>
    <property type="match status" value="2"/>
</dbReference>
<dbReference type="GO" id="GO:0032259">
    <property type="term" value="P:methylation"/>
    <property type="evidence" value="ECO:0007669"/>
    <property type="project" value="UniProtKB-KW"/>
</dbReference>
<feature type="domain" description="DinB-like" evidence="8">
    <location>
        <begin position="29"/>
        <end position="163"/>
    </location>
</feature>
<dbReference type="GO" id="GO:0052706">
    <property type="term" value="F:L-histidine N(alpha)-methyltransferase activity"/>
    <property type="evidence" value="ECO:0007669"/>
    <property type="project" value="UniProtKB-EC"/>
</dbReference>
<dbReference type="EMBL" id="JAADJT010000005">
    <property type="protein sequence ID" value="NGZ85063.1"/>
    <property type="molecule type" value="Genomic_DNA"/>
</dbReference>
<dbReference type="PANTHER" id="PTHR43397:SF1">
    <property type="entry name" value="ERGOTHIONEINE BIOSYNTHESIS PROTEIN 1"/>
    <property type="match status" value="1"/>
</dbReference>
<evidence type="ECO:0000313" key="9">
    <source>
        <dbReference type="EMBL" id="NGZ85063.1"/>
    </source>
</evidence>
<dbReference type="PANTHER" id="PTHR43397">
    <property type="entry name" value="ERGOTHIONEINE BIOSYNTHESIS PROTEIN 1"/>
    <property type="match status" value="1"/>
</dbReference>
<evidence type="ECO:0000256" key="4">
    <source>
        <dbReference type="ARBA" id="ARBA00023004"/>
    </source>
</evidence>
<protein>
    <submittedName>
        <fullName evidence="9">L-histidine N(Alpha)-methyltransferase</fullName>
        <ecNumber evidence="9">2.1.1.44</ecNumber>
    </submittedName>
</protein>
<dbReference type="EC" id="2.1.1.44" evidence="9"/>
<evidence type="ECO:0000259" key="8">
    <source>
        <dbReference type="Pfam" id="PF12867"/>
    </source>
</evidence>
<dbReference type="NCBIfam" id="TIGR03440">
    <property type="entry name" value="egtB_TIGR03440"/>
    <property type="match status" value="1"/>
</dbReference>
<evidence type="ECO:0000259" key="6">
    <source>
        <dbReference type="Pfam" id="PF03781"/>
    </source>
</evidence>
<evidence type="ECO:0000313" key="10">
    <source>
        <dbReference type="Proteomes" id="UP000666369"/>
    </source>
</evidence>
<evidence type="ECO:0000259" key="7">
    <source>
        <dbReference type="Pfam" id="PF10017"/>
    </source>
</evidence>
<dbReference type="Pfam" id="PF10017">
    <property type="entry name" value="Methyltransf_33"/>
    <property type="match status" value="1"/>
</dbReference>
<name>A0ABX0FKI2_9BURK</name>
<keyword evidence="4" id="KW-0408">Iron</keyword>
<dbReference type="InterPro" id="IPR029063">
    <property type="entry name" value="SAM-dependent_MTases_sf"/>
</dbReference>
<dbReference type="InterPro" id="IPR017806">
    <property type="entry name" value="EgtB"/>
</dbReference>
<dbReference type="Gene3D" id="3.40.50.150">
    <property type="entry name" value="Vaccinia Virus protein VP39"/>
    <property type="match status" value="1"/>
</dbReference>
<dbReference type="Pfam" id="PF12867">
    <property type="entry name" value="DinB_2"/>
    <property type="match status" value="1"/>
</dbReference>
<feature type="domain" description="Sulfatase-modifying factor enzyme-like" evidence="6">
    <location>
        <begin position="196"/>
        <end position="330"/>
    </location>
</feature>
<dbReference type="InterPro" id="IPR051128">
    <property type="entry name" value="EgtD_Methyltrsf_superfamily"/>
</dbReference>
<dbReference type="Pfam" id="PF03781">
    <property type="entry name" value="FGE-sulfatase"/>
    <property type="match status" value="1"/>
</dbReference>
<evidence type="ECO:0000256" key="5">
    <source>
        <dbReference type="ARBA" id="ARBA00037882"/>
    </source>
</evidence>
<sequence>MNNPLVSARRISQPLDSDFNSDEDLQRRYSRIRSRSEALARLLSAEELVVQSMPDASPAKWHLAHTTWFFETFLLLNHAPGYVEFDPQYAFLFNSYYEALGPRQPRPQRGLITRPSADEVFEYREHVDTHMRALLRMMPSSELRALVTLGFAHEEQHQELMLMDVLHLFSQSPLRPAYDVRWPRPSPGRQGRFRTLAPGLREQGANGDGFVFDNEAPRHPVWLQGFEISDRLVTNGEWLAFIRDGGYTRPGLWLADGWAEVQAQRWEAPFYWERRGTTWLQMTLAGRQPIELDAPVMHVSYFEAAAYAEWAGARLPTEAEWEVAAIAGVLEQQDDVGWQWTQSAYSAYPGFRASPGAVGEYNGKFMSSQMVLRGGASVTPAEHVRPTYRNFYRPQQRWMFSSVRLARDLRSDAVEVADNREFAADVIAALSARPKSISPKYFYDAVGSDLFEAICVTPEYYPTRTETSLLRSIAAEIAAGIPDGGVLVEFGSGASDKTRLLLDAAPQIAAYVPIDISADALAKAVERLTADYPHLLLAPLAGDFTAELSLPTAVAQLPKIGFFPGSTIGNFLPEQAVEFLRSAYHLLGSDCMLIIGADVVKDEAILVAAYDDAQGVTAQFNKNLLARINRELGGDFDLDAFDHVARWNPAFNRMEMHLVSRVGQIVNAAGLPFTFKAGESLHTENSHKFTRESFEALANSAGWRLERQWLSGAPEFAVFCLKPIQPEES</sequence>